<dbReference type="Pfam" id="PF06824">
    <property type="entry name" value="Glyco_hydro_125"/>
    <property type="match status" value="1"/>
</dbReference>
<dbReference type="InterPro" id="IPR008928">
    <property type="entry name" value="6-hairpin_glycosidase_sf"/>
</dbReference>
<dbReference type="Proteomes" id="UP000239898">
    <property type="component" value="Unassembled WGS sequence"/>
</dbReference>
<organism evidence="1 2">
    <name type="scientific">Xanthomonas theicola</name>
    <dbReference type="NCBI Taxonomy" id="56464"/>
    <lineage>
        <taxon>Bacteria</taxon>
        <taxon>Pseudomonadati</taxon>
        <taxon>Pseudomonadota</taxon>
        <taxon>Gammaproteobacteria</taxon>
        <taxon>Lysobacterales</taxon>
        <taxon>Lysobacteraceae</taxon>
        <taxon>Xanthomonas</taxon>
    </lineage>
</organism>
<dbReference type="PROSITE" id="PS51318">
    <property type="entry name" value="TAT"/>
    <property type="match status" value="1"/>
</dbReference>
<dbReference type="PIRSF" id="PIRSF028846">
    <property type="entry name" value="UCP028846"/>
    <property type="match status" value="1"/>
</dbReference>
<dbReference type="InterPro" id="IPR008313">
    <property type="entry name" value="GH125"/>
</dbReference>
<accession>A0A2S6ZLF5</accession>
<dbReference type="SMART" id="SM01149">
    <property type="entry name" value="DUF1237"/>
    <property type="match status" value="1"/>
</dbReference>
<proteinExistence type="predicted"/>
<sequence>MLPCSDSARPASRVPRPGLTRRDVLHLLGTTVGAGLLASAVPGFAAASGAPATALPSKRPPPAQRRFASAAVEQHLRTVKAGIGDPRLAWLFENCYPNTLDTTVQTGTRNGKPDTFVITGDIEALWLRDSSAQVHPYVPLAKRDPALRRMFHGLIQRQAACIRLDPYANAFLPDGKRQRLKWSVADITEMKPGVGERKWEVDSLCYPIRLAHEYWRASGDTAPFDDDWRAAMHVVVRTFREQQRLHDRGPYSFQRPSPLATETLVLEGYGQPTRPNGMIHSMFRPSDDACVYPLFVPANLFAVTSLRQLATMSQTLHRDAAFAAECRALADEVETATRRFGQMRDADGQAFWAYEVDGYGNQLFIDDANAPGLLSLAYLGCCDRRDPLFLRTRQLAWSARNPYFYQGRAATGVGSPHSGMGTIWPMSIMQYALASDDDAQIRQCLAWLKNTDAGSGFMHEAFDKDDPNTFTRDWFAWANTLFGELIIDLHQRKPHLLRG</sequence>
<comment type="caution">
    <text evidence="1">The sequence shown here is derived from an EMBL/GenBank/DDBJ whole genome shotgun (WGS) entry which is preliminary data.</text>
</comment>
<keyword evidence="2" id="KW-1185">Reference proteome</keyword>
<evidence type="ECO:0000313" key="2">
    <source>
        <dbReference type="Proteomes" id="UP000239898"/>
    </source>
</evidence>
<evidence type="ECO:0000313" key="1">
    <source>
        <dbReference type="EMBL" id="PPT93036.1"/>
    </source>
</evidence>
<dbReference type="PANTHER" id="PTHR31047:SF0">
    <property type="entry name" value="MEIOTICALLY UP-REGULATED GENE 157 PROTEIN"/>
    <property type="match status" value="1"/>
</dbReference>
<dbReference type="GO" id="GO:0005975">
    <property type="term" value="P:carbohydrate metabolic process"/>
    <property type="evidence" value="ECO:0007669"/>
    <property type="project" value="InterPro"/>
</dbReference>
<name>A0A2S6ZLF5_9XANT</name>
<gene>
    <name evidence="1" type="ORF">XthCFBP4691_01220</name>
</gene>
<dbReference type="PANTHER" id="PTHR31047">
    <property type="entry name" value="MEIOTICALLY UP-REGULATED GENE 157 PROTEIN"/>
    <property type="match status" value="1"/>
</dbReference>
<dbReference type="Gene3D" id="1.50.10.10">
    <property type="match status" value="1"/>
</dbReference>
<reference evidence="1 2" key="1">
    <citation type="submission" date="2016-08" db="EMBL/GenBank/DDBJ databases">
        <title>Evolution of the type three secretion system and type three effector repertoires in Xanthomonas.</title>
        <authorList>
            <person name="Merda D."/>
            <person name="Briand M."/>
            <person name="Bosis E."/>
            <person name="Rousseau C."/>
            <person name="Portier P."/>
            <person name="Jacques M.-A."/>
            <person name="Fischer-Le Saux M."/>
        </authorList>
    </citation>
    <scope>NUCLEOTIDE SEQUENCE [LARGE SCALE GENOMIC DNA]</scope>
    <source>
        <strain evidence="1 2">CFBP 4691</strain>
    </source>
</reference>
<protein>
    <submittedName>
        <fullName evidence="1">Metal-independent alpha-mannosidase</fullName>
    </submittedName>
</protein>
<dbReference type="EMBL" id="MIGX01000003">
    <property type="protein sequence ID" value="PPT93036.1"/>
    <property type="molecule type" value="Genomic_DNA"/>
</dbReference>
<dbReference type="InterPro" id="IPR006311">
    <property type="entry name" value="TAT_signal"/>
</dbReference>
<dbReference type="AlphaFoldDB" id="A0A2S6ZLF5"/>
<dbReference type="RefSeq" id="WP_128418812.1">
    <property type="nucleotide sequence ID" value="NZ_CP049017.1"/>
</dbReference>
<dbReference type="SUPFAM" id="SSF48208">
    <property type="entry name" value="Six-hairpin glycosidases"/>
    <property type="match status" value="1"/>
</dbReference>
<dbReference type="InterPro" id="IPR012341">
    <property type="entry name" value="6hp_glycosidase-like_sf"/>
</dbReference>
<dbReference type="OrthoDB" id="181472at2"/>